<evidence type="ECO:0000313" key="2">
    <source>
        <dbReference type="Proteomes" id="UP001056778"/>
    </source>
</evidence>
<keyword evidence="2" id="KW-1185">Reference proteome</keyword>
<gene>
    <name evidence="1" type="ORF">MML48_3g00018146</name>
</gene>
<comment type="caution">
    <text evidence="1">The sequence shown here is derived from an EMBL/GenBank/DDBJ whole genome shotgun (WGS) entry which is preliminary data.</text>
</comment>
<name>A0ACB9TCC1_HOLOL</name>
<accession>A0ACB9TCC1</accession>
<dbReference type="EMBL" id="CM043017">
    <property type="protein sequence ID" value="KAI4464359.1"/>
    <property type="molecule type" value="Genomic_DNA"/>
</dbReference>
<reference evidence="1" key="1">
    <citation type="submission" date="2022-04" db="EMBL/GenBank/DDBJ databases">
        <title>Chromosome-scale genome assembly of Holotrichia oblita Faldermann.</title>
        <authorList>
            <person name="Rongchong L."/>
        </authorList>
    </citation>
    <scope>NUCLEOTIDE SEQUENCE</scope>
    <source>
        <strain evidence="1">81SQS9</strain>
    </source>
</reference>
<dbReference type="Proteomes" id="UP001056778">
    <property type="component" value="Chromosome 3"/>
</dbReference>
<proteinExistence type="predicted"/>
<evidence type="ECO:0000313" key="1">
    <source>
        <dbReference type="EMBL" id="KAI4464359.1"/>
    </source>
</evidence>
<protein>
    <submittedName>
        <fullName evidence="1">Zinc finger fyve/phd-type</fullName>
    </submittedName>
</protein>
<organism evidence="1 2">
    <name type="scientific">Holotrichia oblita</name>
    <name type="common">Chafer beetle</name>
    <dbReference type="NCBI Taxonomy" id="644536"/>
    <lineage>
        <taxon>Eukaryota</taxon>
        <taxon>Metazoa</taxon>
        <taxon>Ecdysozoa</taxon>
        <taxon>Arthropoda</taxon>
        <taxon>Hexapoda</taxon>
        <taxon>Insecta</taxon>
        <taxon>Pterygota</taxon>
        <taxon>Neoptera</taxon>
        <taxon>Endopterygota</taxon>
        <taxon>Coleoptera</taxon>
        <taxon>Polyphaga</taxon>
        <taxon>Scarabaeiformia</taxon>
        <taxon>Scarabaeidae</taxon>
        <taxon>Melolonthinae</taxon>
        <taxon>Holotrichia</taxon>
    </lineage>
</organism>
<sequence length="138" mass="16614">MQDKAITIQYCTVQSEYDFKAWTEFLRHMYRKTSPFPTRPIKEYLLQEKHARSIDTRNTYNGFMENCYYAKKSKQPNKKPKNLYHNGLIPLPKAKYDQLQELKQFVAVNLQRYYEELPYIRTGQEDSDDEQVNKADEQ</sequence>